<dbReference type="PANTHER" id="PTHR35175">
    <property type="entry name" value="DUF1289 DOMAIN-CONTAINING PROTEIN"/>
    <property type="match status" value="1"/>
</dbReference>
<protein>
    <submittedName>
        <fullName evidence="2">DUF1289 domain-containing protein</fullName>
    </submittedName>
</protein>
<evidence type="ECO:0000313" key="2">
    <source>
        <dbReference type="EMBL" id="QPG06312.1"/>
    </source>
</evidence>
<proteinExistence type="predicted"/>
<dbReference type="EMBL" id="CP064795">
    <property type="protein sequence ID" value="QPG06312.1"/>
    <property type="molecule type" value="Genomic_DNA"/>
</dbReference>
<accession>A0A7S9DYH2</accession>
<reference evidence="2 3" key="1">
    <citation type="submission" date="2020-11" db="EMBL/GenBank/DDBJ databases">
        <title>Complete genome sequence for Salinimonas sp. strain G2-b.</title>
        <authorList>
            <person name="Park S.-J."/>
        </authorList>
    </citation>
    <scope>NUCLEOTIDE SEQUENCE [LARGE SCALE GENOMIC DNA]</scope>
    <source>
        <strain evidence="2 3">G2-b</strain>
    </source>
</reference>
<dbReference type="InterPro" id="IPR010710">
    <property type="entry name" value="DUF1289"/>
</dbReference>
<dbReference type="Pfam" id="PF06945">
    <property type="entry name" value="DUF1289"/>
    <property type="match status" value="1"/>
</dbReference>
<name>A0A7S9DYH2_9ALTE</name>
<feature type="region of interest" description="Disordered" evidence="1">
    <location>
        <begin position="68"/>
        <end position="92"/>
    </location>
</feature>
<evidence type="ECO:0000313" key="3">
    <source>
        <dbReference type="Proteomes" id="UP000595095"/>
    </source>
</evidence>
<keyword evidence="3" id="KW-1185">Reference proteome</keyword>
<dbReference type="AlphaFoldDB" id="A0A7S9DYH2"/>
<dbReference type="Proteomes" id="UP000595095">
    <property type="component" value="Chromosome"/>
</dbReference>
<sequence>MTDSSPSIPSQLEFFDVPSPCIGVCESGRRGYCKGCFRSRDERRFWYQADTATRRQIVAACYKRKQAAQRRARQHDKPSSAGPTQFELFDNT</sequence>
<dbReference type="RefSeq" id="WP_195811389.1">
    <property type="nucleotide sequence ID" value="NZ_CP064795.1"/>
</dbReference>
<dbReference type="KEGG" id="smaa:IT774_03690"/>
<organism evidence="2 3">
    <name type="scientific">Salinimonas marina</name>
    <dbReference type="NCBI Taxonomy" id="2785918"/>
    <lineage>
        <taxon>Bacteria</taxon>
        <taxon>Pseudomonadati</taxon>
        <taxon>Pseudomonadota</taxon>
        <taxon>Gammaproteobacteria</taxon>
        <taxon>Alteromonadales</taxon>
        <taxon>Alteromonadaceae</taxon>
        <taxon>Alteromonas/Salinimonas group</taxon>
        <taxon>Salinimonas</taxon>
    </lineage>
</organism>
<dbReference type="PANTHER" id="PTHR35175:SF1">
    <property type="entry name" value="OXIDOREDUCTASE"/>
    <property type="match status" value="1"/>
</dbReference>
<evidence type="ECO:0000256" key="1">
    <source>
        <dbReference type="SAM" id="MobiDB-lite"/>
    </source>
</evidence>
<gene>
    <name evidence="2" type="ORF">IT774_03690</name>
</gene>